<protein>
    <submittedName>
        <fullName evidence="4">Uncharacterized protein</fullName>
    </submittedName>
</protein>
<evidence type="ECO:0000256" key="2">
    <source>
        <dbReference type="ARBA" id="ARBA00023098"/>
    </source>
</evidence>
<dbReference type="InterPro" id="IPR015679">
    <property type="entry name" value="PLipase_D_fam"/>
</dbReference>
<keyword evidence="2" id="KW-0443">Lipid metabolism</keyword>
<comment type="caution">
    <text evidence="4">The sequence shown here is derived from an EMBL/GenBank/DDBJ whole genome shotgun (WGS) entry which is preliminary data.</text>
</comment>
<dbReference type="Proteomes" id="UP000636709">
    <property type="component" value="Unassembled WGS sequence"/>
</dbReference>
<organism evidence="4 5">
    <name type="scientific">Digitaria exilis</name>
    <dbReference type="NCBI Taxonomy" id="1010633"/>
    <lineage>
        <taxon>Eukaryota</taxon>
        <taxon>Viridiplantae</taxon>
        <taxon>Streptophyta</taxon>
        <taxon>Embryophyta</taxon>
        <taxon>Tracheophyta</taxon>
        <taxon>Spermatophyta</taxon>
        <taxon>Magnoliopsida</taxon>
        <taxon>Liliopsida</taxon>
        <taxon>Poales</taxon>
        <taxon>Poaceae</taxon>
        <taxon>PACMAD clade</taxon>
        <taxon>Panicoideae</taxon>
        <taxon>Panicodae</taxon>
        <taxon>Paniceae</taxon>
        <taxon>Anthephorinae</taxon>
        <taxon>Digitaria</taxon>
    </lineage>
</organism>
<sequence length="656" mass="71318">MSSVKSRRMAMASVKELEGIMALGGGRTRIYTEGLTGFATKPGLRQVVRRLAEGFWEVFNKTNTEAGFIMACDVGWKGLGGLATKPLMRLVFRFGPQNRGRVWCGRAAPDRRTRGIIAKLVSRRSEVVKTPGRGEHVRVRRCVPPESRLPSARAAAAPADLAGASSRLARSSRCTAAATAHGRGQAGALGRRASSSSHKQRHPERSAQLPSTLLYRSSRLAHRQLKSFHIYCVHLAPTSSSPSRSGSVSAPSFWPCLPPMVDWWLDILDKEGKPLAQDPNIHVLVRFTGVVEDGKRWCAPWVEDHPEPWHDIHFMIEGRAASDVLHNFEQRWMKQGGKDVLLDLKGMKDVIIPPSQVAWNVQVLRSIDGSACAGFPKIRVKSTVFRMSLWYERLGLLHDDFKNPGSLERVQRVNNMASKFWELYASDNSTATSLGICSANQWNRSGNVPGGLTACPRNNPRFVASDGVPPEVVIVGFRGASATGGLTGPYRRSSGEENSTTANLVFEDRSTIPSSMGFDVGQDNIVMASLDDLSAEDHERFTALQKHVEAEFLKTFRKGCEDHGSVTDGFTAGQTASTVGPTATGGQTACTGGQTAGSGGQINSTNAMVFTPEQPLLLSTVPNSVSPGRAGLVCYRGLDRLRQAVRPPIPIDAQRC</sequence>
<dbReference type="GO" id="GO:0004630">
    <property type="term" value="F:phospholipase D activity"/>
    <property type="evidence" value="ECO:0007669"/>
    <property type="project" value="TreeGrafter"/>
</dbReference>
<dbReference type="GO" id="GO:0009395">
    <property type="term" value="P:phospholipid catabolic process"/>
    <property type="evidence" value="ECO:0007669"/>
    <property type="project" value="TreeGrafter"/>
</dbReference>
<dbReference type="PANTHER" id="PTHR18896:SF129">
    <property type="entry name" value="PHOSPHOLIPASE D"/>
    <property type="match status" value="1"/>
</dbReference>
<dbReference type="EMBL" id="JACEFO010002538">
    <property type="protein sequence ID" value="KAF8656697.1"/>
    <property type="molecule type" value="Genomic_DNA"/>
</dbReference>
<accession>A0A835A954</accession>
<dbReference type="Gene3D" id="3.30.870.10">
    <property type="entry name" value="Endonuclease Chain A"/>
    <property type="match status" value="1"/>
</dbReference>
<evidence type="ECO:0000256" key="3">
    <source>
        <dbReference type="SAM" id="MobiDB-lite"/>
    </source>
</evidence>
<name>A0A835A954_9POAL</name>
<dbReference type="AlphaFoldDB" id="A0A835A954"/>
<feature type="compositionally biased region" description="Low complexity" evidence="3">
    <location>
        <begin position="173"/>
        <end position="197"/>
    </location>
</feature>
<evidence type="ECO:0000313" key="5">
    <source>
        <dbReference type="Proteomes" id="UP000636709"/>
    </source>
</evidence>
<evidence type="ECO:0000256" key="1">
    <source>
        <dbReference type="ARBA" id="ARBA00022737"/>
    </source>
</evidence>
<dbReference type="GO" id="GO:0005886">
    <property type="term" value="C:plasma membrane"/>
    <property type="evidence" value="ECO:0007669"/>
    <property type="project" value="TreeGrafter"/>
</dbReference>
<evidence type="ECO:0000313" key="4">
    <source>
        <dbReference type="EMBL" id="KAF8656697.1"/>
    </source>
</evidence>
<keyword evidence="1" id="KW-0677">Repeat</keyword>
<keyword evidence="5" id="KW-1185">Reference proteome</keyword>
<feature type="region of interest" description="Disordered" evidence="3">
    <location>
        <begin position="173"/>
        <end position="209"/>
    </location>
</feature>
<proteinExistence type="predicted"/>
<gene>
    <name evidence="4" type="ORF">HU200_060565</name>
</gene>
<reference evidence="4" key="1">
    <citation type="submission" date="2020-07" db="EMBL/GenBank/DDBJ databases">
        <title>Genome sequence and genetic diversity analysis of an under-domesticated orphan crop, white fonio (Digitaria exilis).</title>
        <authorList>
            <person name="Bennetzen J.L."/>
            <person name="Chen S."/>
            <person name="Ma X."/>
            <person name="Wang X."/>
            <person name="Yssel A.E.J."/>
            <person name="Chaluvadi S.R."/>
            <person name="Johnson M."/>
            <person name="Gangashetty P."/>
            <person name="Hamidou F."/>
            <person name="Sanogo M.D."/>
            <person name="Zwaenepoel A."/>
            <person name="Wallace J."/>
            <person name="Van De Peer Y."/>
            <person name="Van Deynze A."/>
        </authorList>
    </citation>
    <scope>NUCLEOTIDE SEQUENCE</scope>
    <source>
        <tissue evidence="4">Leaves</tissue>
    </source>
</reference>
<dbReference type="PANTHER" id="PTHR18896">
    <property type="entry name" value="PHOSPHOLIPASE D"/>
    <property type="match status" value="1"/>
</dbReference>